<evidence type="ECO:0000313" key="3">
    <source>
        <dbReference type="Proteomes" id="UP000235672"/>
    </source>
</evidence>
<feature type="compositionally biased region" description="Basic residues" evidence="1">
    <location>
        <begin position="79"/>
        <end position="94"/>
    </location>
</feature>
<proteinExistence type="predicted"/>
<protein>
    <submittedName>
        <fullName evidence="2">Uncharacterized protein</fullName>
    </submittedName>
</protein>
<evidence type="ECO:0000256" key="1">
    <source>
        <dbReference type="SAM" id="MobiDB-lite"/>
    </source>
</evidence>
<organism evidence="2 3">
    <name type="scientific">Hyaloscypha hepaticicola</name>
    <dbReference type="NCBI Taxonomy" id="2082293"/>
    <lineage>
        <taxon>Eukaryota</taxon>
        <taxon>Fungi</taxon>
        <taxon>Dikarya</taxon>
        <taxon>Ascomycota</taxon>
        <taxon>Pezizomycotina</taxon>
        <taxon>Leotiomycetes</taxon>
        <taxon>Helotiales</taxon>
        <taxon>Hyaloscyphaceae</taxon>
        <taxon>Hyaloscypha</taxon>
    </lineage>
</organism>
<dbReference type="Proteomes" id="UP000235672">
    <property type="component" value="Unassembled WGS sequence"/>
</dbReference>
<feature type="region of interest" description="Disordered" evidence="1">
    <location>
        <begin position="187"/>
        <end position="251"/>
    </location>
</feature>
<reference evidence="2 3" key="1">
    <citation type="submission" date="2016-05" db="EMBL/GenBank/DDBJ databases">
        <title>A degradative enzymes factory behind the ericoid mycorrhizal symbiosis.</title>
        <authorList>
            <consortium name="DOE Joint Genome Institute"/>
            <person name="Martino E."/>
            <person name="Morin E."/>
            <person name="Grelet G."/>
            <person name="Kuo A."/>
            <person name="Kohler A."/>
            <person name="Daghino S."/>
            <person name="Barry K."/>
            <person name="Choi C."/>
            <person name="Cichocki N."/>
            <person name="Clum A."/>
            <person name="Copeland A."/>
            <person name="Hainaut M."/>
            <person name="Haridas S."/>
            <person name="Labutti K."/>
            <person name="Lindquist E."/>
            <person name="Lipzen A."/>
            <person name="Khouja H.-R."/>
            <person name="Murat C."/>
            <person name="Ohm R."/>
            <person name="Olson A."/>
            <person name="Spatafora J."/>
            <person name="Veneault-Fourrey C."/>
            <person name="Henrissat B."/>
            <person name="Grigoriev I."/>
            <person name="Martin F."/>
            <person name="Perotto S."/>
        </authorList>
    </citation>
    <scope>NUCLEOTIDE SEQUENCE [LARGE SCALE GENOMIC DNA]</scope>
    <source>
        <strain evidence="2 3">UAMH 7357</strain>
    </source>
</reference>
<feature type="compositionally biased region" description="Basic and acidic residues" evidence="1">
    <location>
        <begin position="283"/>
        <end position="292"/>
    </location>
</feature>
<feature type="compositionally biased region" description="Basic and acidic residues" evidence="1">
    <location>
        <begin position="227"/>
        <end position="236"/>
    </location>
</feature>
<dbReference type="AlphaFoldDB" id="A0A2J6PPE3"/>
<keyword evidence="3" id="KW-1185">Reference proteome</keyword>
<dbReference type="EMBL" id="KZ613510">
    <property type="protein sequence ID" value="PMD15869.1"/>
    <property type="molecule type" value="Genomic_DNA"/>
</dbReference>
<feature type="region of interest" description="Disordered" evidence="1">
    <location>
        <begin position="143"/>
        <end position="166"/>
    </location>
</feature>
<feature type="region of interest" description="Disordered" evidence="1">
    <location>
        <begin position="273"/>
        <end position="292"/>
    </location>
</feature>
<feature type="region of interest" description="Disordered" evidence="1">
    <location>
        <begin position="1"/>
        <end position="130"/>
    </location>
</feature>
<dbReference type="OrthoDB" id="10486181at2759"/>
<accession>A0A2J6PPE3</accession>
<name>A0A2J6PPE3_9HELO</name>
<gene>
    <name evidence="2" type="ORF">NA56DRAFT_649914</name>
</gene>
<feature type="compositionally biased region" description="Low complexity" evidence="1">
    <location>
        <begin position="61"/>
        <end position="70"/>
    </location>
</feature>
<evidence type="ECO:0000313" key="2">
    <source>
        <dbReference type="EMBL" id="PMD15869.1"/>
    </source>
</evidence>
<sequence>MLFSLFNPPKGKVLRKRSHSAQTSAPSRRPTKKSKPSPRPPASPTTFTQPLSPQPPEIILSSHPDPDTISTPPPSIKSSRSRPTRSTSLKKRNSHAPSTVPPLPESTTTHPYAENGAGNEKEGVKPVRRKSVIRRVLDKRRERIEAGNNYYSTYGGPWTNGEEKQEYDPKLGIENLPLRQYSGLHIGSPSQLLAEDGGKQEEGAGGRSELGAEEIGIALSGDEQEESGEKGKEKGKGTVGGEAKTRRGGYWGDFPSHSYGGLYGGLSGVGYVYGGHRGGQTSHEGDRGHHEE</sequence>